<comment type="similarity">
    <text evidence="2 6">Belongs to the FKBP-type PPIase family.</text>
</comment>
<dbReference type="InterPro" id="IPR048261">
    <property type="entry name" value="SlpA/SlyD-like_ins_sf"/>
</dbReference>
<dbReference type="InterPro" id="IPR001179">
    <property type="entry name" value="PPIase_FKBP_dom"/>
</dbReference>
<dbReference type="GeneID" id="89228547"/>
<keyword evidence="4 5" id="KW-0413">Isomerase</keyword>
<reference evidence="8 9" key="1">
    <citation type="submission" date="2023-07" db="EMBL/GenBank/DDBJ databases">
        <title>Closed genome sequence of Methanosarcinaceae archaeon Am2.</title>
        <authorList>
            <person name="Poehlein A."/>
            <person name="Protasov E."/>
            <person name="Platt K."/>
            <person name="Reeh H."/>
            <person name="Daniel R."/>
            <person name="Brune A."/>
        </authorList>
    </citation>
    <scope>NUCLEOTIDE SEQUENCE [LARGE SCALE GENOMIC DNA]</scope>
    <source>
        <strain evidence="8 9">Am2</strain>
    </source>
</reference>
<dbReference type="SUPFAM" id="SSF54534">
    <property type="entry name" value="FKBP-like"/>
    <property type="match status" value="1"/>
</dbReference>
<dbReference type="Proteomes" id="UP001304970">
    <property type="component" value="Chromosome"/>
</dbReference>
<dbReference type="PROSITE" id="PS50059">
    <property type="entry name" value="FKBP_PPIASE"/>
    <property type="match status" value="1"/>
</dbReference>
<dbReference type="EMBL" id="CP131061">
    <property type="protein sequence ID" value="WNY27331.1"/>
    <property type="molecule type" value="Genomic_DNA"/>
</dbReference>
<dbReference type="Gene3D" id="3.10.50.40">
    <property type="match status" value="1"/>
</dbReference>
<dbReference type="RefSeq" id="WP_338097306.1">
    <property type="nucleotide sequence ID" value="NZ_CP131061.1"/>
</dbReference>
<protein>
    <recommendedName>
        <fullName evidence="6">Peptidyl-prolyl cis-trans isomerase</fullName>
        <ecNumber evidence="6">5.2.1.8</ecNumber>
    </recommendedName>
</protein>
<proteinExistence type="inferred from homology"/>
<keyword evidence="9" id="KW-1185">Reference proteome</keyword>
<dbReference type="InterPro" id="IPR046357">
    <property type="entry name" value="PPIase_dom_sf"/>
</dbReference>
<evidence type="ECO:0000313" key="9">
    <source>
        <dbReference type="Proteomes" id="UP001304970"/>
    </source>
</evidence>
<dbReference type="Gene3D" id="2.40.10.330">
    <property type="match status" value="1"/>
</dbReference>
<accession>A0AA96VFB8</accession>
<dbReference type="PANTHER" id="PTHR47861">
    <property type="entry name" value="FKBP-TYPE PEPTIDYL-PROLYL CIS-TRANS ISOMERASE SLYD"/>
    <property type="match status" value="1"/>
</dbReference>
<evidence type="ECO:0000256" key="6">
    <source>
        <dbReference type="RuleBase" id="RU003915"/>
    </source>
</evidence>
<evidence type="ECO:0000259" key="7">
    <source>
        <dbReference type="PROSITE" id="PS50059"/>
    </source>
</evidence>
<comment type="catalytic activity">
    <reaction evidence="1 5 6">
        <text>[protein]-peptidylproline (omega=180) = [protein]-peptidylproline (omega=0)</text>
        <dbReference type="Rhea" id="RHEA:16237"/>
        <dbReference type="Rhea" id="RHEA-COMP:10747"/>
        <dbReference type="Rhea" id="RHEA-COMP:10748"/>
        <dbReference type="ChEBI" id="CHEBI:83833"/>
        <dbReference type="ChEBI" id="CHEBI:83834"/>
        <dbReference type="EC" id="5.2.1.8"/>
    </reaction>
</comment>
<dbReference type="Gene3D" id="3.30.70.2210">
    <property type="match status" value="1"/>
</dbReference>
<dbReference type="AlphaFoldDB" id="A0AA96VFB8"/>
<dbReference type="PANTHER" id="PTHR47861:SF2">
    <property type="entry name" value="LONG-TYPE PEPTIDYL-PROLYL CIS-TRANS ISOMERASE"/>
    <property type="match status" value="1"/>
</dbReference>
<sequence length="236" mass="25998">MALKKGDFIRVSYTGKFEEGRVFDTTDEAVAKSEGIFTQQGVYGGDIVVVGCGHTIAGLDAEFEGKEIGCVGSVVIGPENAFGMPREDLIQSVSTSKFKDGRANIGMVVEQEGRQGVVTKVVGRRATIDFNSPLAGKTVIYDYKIEAALSTNEEKIRGLLALYTGIKEIVIEFDGTIAKIFIPRSITFNQRWLIAKGKFAREILDNTDLTEIRFVERVTKDQEEIDGIMEQALEEE</sequence>
<keyword evidence="3 5" id="KW-0697">Rotamase</keyword>
<evidence type="ECO:0000313" key="8">
    <source>
        <dbReference type="EMBL" id="WNY27331.1"/>
    </source>
</evidence>
<dbReference type="EC" id="5.2.1.8" evidence="6"/>
<dbReference type="GO" id="GO:0003755">
    <property type="term" value="F:peptidyl-prolyl cis-trans isomerase activity"/>
    <property type="evidence" value="ECO:0007669"/>
    <property type="project" value="UniProtKB-UniRule"/>
</dbReference>
<feature type="domain" description="PPIase FKBP-type" evidence="7">
    <location>
        <begin position="6"/>
        <end position="83"/>
    </location>
</feature>
<dbReference type="Pfam" id="PF00254">
    <property type="entry name" value="FKBP_C"/>
    <property type="match status" value="1"/>
</dbReference>
<evidence type="ECO:0000256" key="2">
    <source>
        <dbReference type="ARBA" id="ARBA00006577"/>
    </source>
</evidence>
<organism evidence="8 9">
    <name type="scientific">Methanolapillus ohkumae</name>
    <dbReference type="NCBI Taxonomy" id="3028298"/>
    <lineage>
        <taxon>Archaea</taxon>
        <taxon>Methanobacteriati</taxon>
        <taxon>Methanobacteriota</taxon>
        <taxon>Stenosarchaea group</taxon>
        <taxon>Methanomicrobia</taxon>
        <taxon>Methanosarcinales</taxon>
        <taxon>Methanosarcinaceae</taxon>
        <taxon>Methanolapillus</taxon>
    </lineage>
</organism>
<name>A0AA96VFB8_9EURY</name>
<evidence type="ECO:0000256" key="5">
    <source>
        <dbReference type="PROSITE-ProRule" id="PRU00277"/>
    </source>
</evidence>
<gene>
    <name evidence="8" type="ORF">MsAm2_11240</name>
</gene>
<evidence type="ECO:0000256" key="3">
    <source>
        <dbReference type="ARBA" id="ARBA00023110"/>
    </source>
</evidence>
<evidence type="ECO:0000256" key="1">
    <source>
        <dbReference type="ARBA" id="ARBA00000971"/>
    </source>
</evidence>
<evidence type="ECO:0000256" key="4">
    <source>
        <dbReference type="ARBA" id="ARBA00023235"/>
    </source>
</evidence>